<dbReference type="RefSeq" id="WP_014454495.1">
    <property type="nucleotide sequence ID" value="NC_017098.1"/>
</dbReference>
<dbReference type="SMART" id="SM00900">
    <property type="entry name" value="FMN_bind"/>
    <property type="match status" value="1"/>
</dbReference>
<proteinExistence type="predicted"/>
<evidence type="ECO:0000313" key="2">
    <source>
        <dbReference type="EMBL" id="AFG36498.1"/>
    </source>
</evidence>
<organism evidence="2 3">
    <name type="scientific">Spirochaeta africana (strain ATCC 700263 / DSM 8902 / Z-7692)</name>
    <dbReference type="NCBI Taxonomy" id="889378"/>
    <lineage>
        <taxon>Bacteria</taxon>
        <taxon>Pseudomonadati</taxon>
        <taxon>Spirochaetota</taxon>
        <taxon>Spirochaetia</taxon>
        <taxon>Spirochaetales</taxon>
        <taxon>Spirochaetaceae</taxon>
        <taxon>Spirochaeta</taxon>
    </lineage>
</organism>
<gene>
    <name evidence="2" type="ordered locus">Spiaf_0393</name>
</gene>
<evidence type="ECO:0000313" key="3">
    <source>
        <dbReference type="Proteomes" id="UP000007383"/>
    </source>
</evidence>
<dbReference type="HOGENOM" id="CLU_096350_0_1_12"/>
<dbReference type="eggNOG" id="COG3976">
    <property type="taxonomic scope" value="Bacteria"/>
</dbReference>
<dbReference type="Gene3D" id="3.90.1010.20">
    <property type="match status" value="1"/>
</dbReference>
<protein>
    <recommendedName>
        <fullName evidence="1">FMN-binding domain-containing protein</fullName>
    </recommendedName>
</protein>
<dbReference type="STRING" id="889378.Spiaf_0393"/>
<dbReference type="KEGG" id="sfc:Spiaf_0393"/>
<keyword evidence="3" id="KW-1185">Reference proteome</keyword>
<reference evidence="3" key="1">
    <citation type="journal article" date="2013" name="Stand. Genomic Sci.">
        <title>Complete genome sequence of the halophilic bacterium Spirochaeta africana type strain (Z-7692(T)) from the alkaline Lake Magadi in the East African Rift.</title>
        <authorList>
            <person name="Liolos K."/>
            <person name="Abt B."/>
            <person name="Scheuner C."/>
            <person name="Teshima H."/>
            <person name="Held B."/>
            <person name="Lapidus A."/>
            <person name="Nolan M."/>
            <person name="Lucas S."/>
            <person name="Deshpande S."/>
            <person name="Cheng J.F."/>
            <person name="Tapia R."/>
            <person name="Goodwin L.A."/>
            <person name="Pitluck S."/>
            <person name="Pagani I."/>
            <person name="Ivanova N."/>
            <person name="Mavromatis K."/>
            <person name="Mikhailova N."/>
            <person name="Huntemann M."/>
            <person name="Pati A."/>
            <person name="Chen A."/>
            <person name="Palaniappan K."/>
            <person name="Land M."/>
            <person name="Rohde M."/>
            <person name="Tindall B.J."/>
            <person name="Detter J.C."/>
            <person name="Goker M."/>
            <person name="Bristow J."/>
            <person name="Eisen J.A."/>
            <person name="Markowitz V."/>
            <person name="Hugenholtz P."/>
            <person name="Woyke T."/>
            <person name="Klenk H.P."/>
            <person name="Kyrpides N.C."/>
        </authorList>
    </citation>
    <scope>NUCLEOTIDE SEQUENCE</scope>
    <source>
        <strain evidence="3">ATCC 700263 / DSM 8902 / Z-7692</strain>
    </source>
</reference>
<dbReference type="AlphaFoldDB" id="H9UG55"/>
<dbReference type="InterPro" id="IPR007329">
    <property type="entry name" value="FMN-bd"/>
</dbReference>
<evidence type="ECO:0000259" key="1">
    <source>
        <dbReference type="SMART" id="SM00900"/>
    </source>
</evidence>
<name>H9UG55_SPIAZ</name>
<dbReference type="GO" id="GO:0010181">
    <property type="term" value="F:FMN binding"/>
    <property type="evidence" value="ECO:0007669"/>
    <property type="project" value="InterPro"/>
</dbReference>
<accession>H9UG55</accession>
<dbReference type="PATRIC" id="fig|889378.3.peg.397"/>
<dbReference type="GO" id="GO:0016020">
    <property type="term" value="C:membrane"/>
    <property type="evidence" value="ECO:0007669"/>
    <property type="project" value="InterPro"/>
</dbReference>
<dbReference type="Proteomes" id="UP000007383">
    <property type="component" value="Chromosome"/>
</dbReference>
<feature type="domain" description="FMN-binding" evidence="1">
    <location>
        <begin position="63"/>
        <end position="133"/>
    </location>
</feature>
<sequence>MKQFPQAAIVLFITALVPLLLSGCLIDRFANVDIDEILADTHIEDVDLQQVGSGTYTGSHAAGLVEVESEVTVQHNTIEEITITRHEKWRGGKAEAITDDVIQTQSLQVDVISGATVSSMVILKSIENALRAGIQEQQQ</sequence>
<dbReference type="PROSITE" id="PS51257">
    <property type="entry name" value="PROKAR_LIPOPROTEIN"/>
    <property type="match status" value="1"/>
</dbReference>
<dbReference type="EMBL" id="CP003282">
    <property type="protein sequence ID" value="AFG36498.1"/>
    <property type="molecule type" value="Genomic_DNA"/>
</dbReference>
<dbReference type="Pfam" id="PF04205">
    <property type="entry name" value="FMN_bind"/>
    <property type="match status" value="1"/>
</dbReference>